<dbReference type="AlphaFoldDB" id="A0A0W4ZQ17"/>
<dbReference type="GeneID" id="28940272"/>
<evidence type="ECO:0000256" key="1">
    <source>
        <dbReference type="SAM" id="MobiDB-lite"/>
    </source>
</evidence>
<evidence type="ECO:0000256" key="2">
    <source>
        <dbReference type="SAM" id="Phobius"/>
    </source>
</evidence>
<evidence type="ECO:0008006" key="6">
    <source>
        <dbReference type="Google" id="ProtNLM"/>
    </source>
</evidence>
<evidence type="ECO:0000313" key="4">
    <source>
        <dbReference type="EMBL" id="KTW30471.1"/>
    </source>
</evidence>
<keyword evidence="2" id="KW-0472">Membrane</keyword>
<keyword evidence="2" id="KW-1133">Transmembrane helix</keyword>
<accession>A0A0W4ZQ17</accession>
<feature type="transmembrane region" description="Helical" evidence="2">
    <location>
        <begin position="212"/>
        <end position="234"/>
    </location>
</feature>
<dbReference type="RefSeq" id="XP_018229762.1">
    <property type="nucleotide sequence ID" value="XM_018374017.1"/>
</dbReference>
<gene>
    <name evidence="4" type="ORF">T551_01754</name>
</gene>
<feature type="compositionally biased region" description="Basic and acidic residues" evidence="1">
    <location>
        <begin position="142"/>
        <end position="153"/>
    </location>
</feature>
<protein>
    <recommendedName>
        <fullName evidence="6">Extracellular membrane protein CFEM domain-containing protein</fullName>
    </recommendedName>
</protein>
<name>A0A0W4ZQ17_PNEJ7</name>
<feature type="region of interest" description="Disordered" evidence="1">
    <location>
        <begin position="142"/>
        <end position="161"/>
    </location>
</feature>
<feature type="signal peptide" evidence="3">
    <location>
        <begin position="1"/>
        <end position="22"/>
    </location>
</feature>
<feature type="chain" id="PRO_5006933870" description="Extracellular membrane protein CFEM domain-containing protein" evidence="3">
    <location>
        <begin position="23"/>
        <end position="235"/>
    </location>
</feature>
<keyword evidence="2" id="KW-0812">Transmembrane</keyword>
<keyword evidence="3" id="KW-0732">Signal</keyword>
<reference evidence="5" key="1">
    <citation type="journal article" date="2016" name="Nat. Commun.">
        <title>Genome analysis of three Pneumocystis species reveals adaptation mechanisms to life exclusively in mammalian hosts.</title>
        <authorList>
            <person name="Ma L."/>
            <person name="Chen Z."/>
            <person name="Huang D.W."/>
            <person name="Kutty G."/>
            <person name="Ishihara M."/>
            <person name="Wang H."/>
            <person name="Abouelleil A."/>
            <person name="Bishop L."/>
            <person name="Davey E."/>
            <person name="Deng R."/>
            <person name="Deng X."/>
            <person name="Fan L."/>
            <person name="Fantoni G."/>
            <person name="Fitzgerald M."/>
            <person name="Gogineni E."/>
            <person name="Goldberg J.M."/>
            <person name="Handley G."/>
            <person name="Hu X."/>
            <person name="Huber C."/>
            <person name="Jiao X."/>
            <person name="Jones K."/>
            <person name="Levin J.Z."/>
            <person name="Liu Y."/>
            <person name="Macdonald P."/>
            <person name="Melnikov A."/>
            <person name="Raley C."/>
            <person name="Sassi M."/>
            <person name="Sherman B.T."/>
            <person name="Song X."/>
            <person name="Sykes S."/>
            <person name="Tran B."/>
            <person name="Walsh L."/>
            <person name="Xia Y."/>
            <person name="Yang J."/>
            <person name="Young S."/>
            <person name="Zeng Q."/>
            <person name="Zheng X."/>
            <person name="Stephens R."/>
            <person name="Nusbaum C."/>
            <person name="Birren B.W."/>
            <person name="Azadi P."/>
            <person name="Lempicki R.A."/>
            <person name="Cuomo C.A."/>
            <person name="Kovacs J.A."/>
        </authorList>
    </citation>
    <scope>NUCLEOTIDE SEQUENCE [LARGE SCALE GENOMIC DNA]</scope>
    <source>
        <strain evidence="5">RU7</strain>
    </source>
</reference>
<evidence type="ECO:0000256" key="3">
    <source>
        <dbReference type="SAM" id="SignalP"/>
    </source>
</evidence>
<dbReference type="Proteomes" id="UP000053447">
    <property type="component" value="Unassembled WGS sequence"/>
</dbReference>
<comment type="caution">
    <text evidence="4">The sequence shown here is derived from an EMBL/GenBank/DDBJ whole genome shotgun (WGS) entry which is preliminary data.</text>
</comment>
<evidence type="ECO:0000313" key="5">
    <source>
        <dbReference type="Proteomes" id="UP000053447"/>
    </source>
</evidence>
<dbReference type="VEuPathDB" id="FungiDB:T551_01754"/>
<sequence length="235" mass="26384">MFIMLRFFIFALWSNIILSVFGAESENCVNYFNFSSLSDSVQKCYQTSLTSSLCRGKYDIQCLCKQEHKDLFLSCVYQTKPSEGFDSAKYFSDVCKNITAPDETCLEEIKPTVKNETLPSPTILDEDIPDYHSTIQDEKKTSECSVDKTEEKPSSPTSTDFTRTGDFATTCTVVCVTRSKTLSSESTELPTQSSCLKGNCSVVTNDANSLKVGTLTMVFFHVCWYILLALGLWYL</sequence>
<organism evidence="4 5">
    <name type="scientific">Pneumocystis jirovecii (strain RU7)</name>
    <name type="common">Human pneumocystis pneumonia agent</name>
    <dbReference type="NCBI Taxonomy" id="1408657"/>
    <lineage>
        <taxon>Eukaryota</taxon>
        <taxon>Fungi</taxon>
        <taxon>Dikarya</taxon>
        <taxon>Ascomycota</taxon>
        <taxon>Taphrinomycotina</taxon>
        <taxon>Pneumocystomycetes</taxon>
        <taxon>Pneumocystaceae</taxon>
        <taxon>Pneumocystis</taxon>
    </lineage>
</organism>
<keyword evidence="5" id="KW-1185">Reference proteome</keyword>
<proteinExistence type="predicted"/>
<dbReference type="OrthoDB" id="10457446at2759"/>
<dbReference type="EMBL" id="LFWA01000007">
    <property type="protein sequence ID" value="KTW30471.1"/>
    <property type="molecule type" value="Genomic_DNA"/>
</dbReference>